<keyword evidence="1" id="KW-1133">Transmembrane helix</keyword>
<proteinExistence type="predicted"/>
<evidence type="ECO:0000256" key="1">
    <source>
        <dbReference type="SAM" id="Phobius"/>
    </source>
</evidence>
<dbReference type="Proteomes" id="UP000282084">
    <property type="component" value="Unassembled WGS sequence"/>
</dbReference>
<dbReference type="AlphaFoldDB" id="A0A495W6L1"/>
<dbReference type="OrthoDB" id="3694723at2"/>
<protein>
    <submittedName>
        <fullName evidence="2">Uncharacterized protein</fullName>
    </submittedName>
</protein>
<dbReference type="EMBL" id="RBXO01000001">
    <property type="protein sequence ID" value="RKT57099.1"/>
    <property type="molecule type" value="Genomic_DNA"/>
</dbReference>
<feature type="transmembrane region" description="Helical" evidence="1">
    <location>
        <begin position="24"/>
        <end position="45"/>
    </location>
</feature>
<gene>
    <name evidence="2" type="ORF">C8E97_5813</name>
</gene>
<keyword evidence="3" id="KW-1185">Reference proteome</keyword>
<feature type="transmembrane region" description="Helical" evidence="1">
    <location>
        <begin position="51"/>
        <end position="72"/>
    </location>
</feature>
<keyword evidence="1" id="KW-0812">Transmembrane</keyword>
<evidence type="ECO:0000313" key="2">
    <source>
        <dbReference type="EMBL" id="RKT57099.1"/>
    </source>
</evidence>
<accession>A0A495W6L1</accession>
<keyword evidence="1" id="KW-0472">Membrane</keyword>
<feature type="transmembrane region" description="Helical" evidence="1">
    <location>
        <begin position="138"/>
        <end position="159"/>
    </location>
</feature>
<reference evidence="2 3" key="1">
    <citation type="submission" date="2018-10" db="EMBL/GenBank/DDBJ databases">
        <title>Sequencing the genomes of 1000 actinobacteria strains.</title>
        <authorList>
            <person name="Klenk H.-P."/>
        </authorList>
    </citation>
    <scope>NUCLEOTIDE SEQUENCE [LARGE SCALE GENOMIC DNA]</scope>
    <source>
        <strain evidence="2 3">DSM 43800</strain>
    </source>
</reference>
<name>A0A495W6L1_9PSEU</name>
<dbReference type="RefSeq" id="WP_147455265.1">
    <property type="nucleotide sequence ID" value="NZ_RBXO01000001.1"/>
</dbReference>
<feature type="transmembrane region" description="Helical" evidence="1">
    <location>
        <begin position="112"/>
        <end position="132"/>
    </location>
</feature>
<organism evidence="2 3">
    <name type="scientific">Saccharothrix australiensis</name>
    <dbReference type="NCBI Taxonomy" id="2072"/>
    <lineage>
        <taxon>Bacteria</taxon>
        <taxon>Bacillati</taxon>
        <taxon>Actinomycetota</taxon>
        <taxon>Actinomycetes</taxon>
        <taxon>Pseudonocardiales</taxon>
        <taxon>Pseudonocardiaceae</taxon>
        <taxon>Saccharothrix</taxon>
    </lineage>
</organism>
<sequence length="192" mass="20846">MAARPDVREMVVRSLLPSWLSTRYLGSLKASGGLMLLGALGSAVANAGAPWIFHLVDVLLLVLGAGTVWSVYGQISMRRIEATRLRVHGPDECDTVADAGVRLVTRPPWRDVVGRLFDLLVLALPVVVAARAWSDGGWVVRVAAVLTVGCVVAGSAFLVHSARTAGQWRRDFMAQEDLDLPPVRDEWDVLLR</sequence>
<comment type="caution">
    <text evidence="2">The sequence shown here is derived from an EMBL/GenBank/DDBJ whole genome shotgun (WGS) entry which is preliminary data.</text>
</comment>
<evidence type="ECO:0000313" key="3">
    <source>
        <dbReference type="Proteomes" id="UP000282084"/>
    </source>
</evidence>